<accession>A0A5J5ADD3</accession>
<gene>
    <name evidence="3" type="ORF">F0562_035505</name>
</gene>
<evidence type="ECO:0000256" key="1">
    <source>
        <dbReference type="SAM" id="MobiDB-lite"/>
    </source>
</evidence>
<evidence type="ECO:0000313" key="4">
    <source>
        <dbReference type="Proteomes" id="UP000325577"/>
    </source>
</evidence>
<sequence>MANRIAVTVTVLFFLFALSYARSPLDFLEKDVIHGDESNSLPESDRKETILLPTEKPESETTIVFELEPEVEDPKPLDTNTQPVESVEDIPVADTDKVVDATPLTRPITVVNFRPINRHIGVKRQFPFRIPHRRCRHHGKPMNPRFHGREVSYGNDMILSGENNDFDQVMFHGGVRQIPAKWVRFHHHHHHDGMPRFQHKHHDMFAKQNFKRPFSHEEEEYEREDKKGREDREDGGFMKRIRKFLNHF</sequence>
<evidence type="ECO:0000313" key="3">
    <source>
        <dbReference type="EMBL" id="KAA8528244.1"/>
    </source>
</evidence>
<organism evidence="3 4">
    <name type="scientific">Nyssa sinensis</name>
    <dbReference type="NCBI Taxonomy" id="561372"/>
    <lineage>
        <taxon>Eukaryota</taxon>
        <taxon>Viridiplantae</taxon>
        <taxon>Streptophyta</taxon>
        <taxon>Embryophyta</taxon>
        <taxon>Tracheophyta</taxon>
        <taxon>Spermatophyta</taxon>
        <taxon>Magnoliopsida</taxon>
        <taxon>eudicotyledons</taxon>
        <taxon>Gunneridae</taxon>
        <taxon>Pentapetalae</taxon>
        <taxon>asterids</taxon>
        <taxon>Cornales</taxon>
        <taxon>Nyssaceae</taxon>
        <taxon>Nyssa</taxon>
    </lineage>
</organism>
<evidence type="ECO:0000256" key="2">
    <source>
        <dbReference type="SAM" id="SignalP"/>
    </source>
</evidence>
<dbReference type="AlphaFoldDB" id="A0A5J5ADD3"/>
<dbReference type="Proteomes" id="UP000325577">
    <property type="component" value="Linkage Group LG21"/>
</dbReference>
<name>A0A5J5ADD3_9ASTE</name>
<dbReference type="EMBL" id="CM018045">
    <property type="protein sequence ID" value="KAA8528244.1"/>
    <property type="molecule type" value="Genomic_DNA"/>
</dbReference>
<feature type="signal peptide" evidence="2">
    <location>
        <begin position="1"/>
        <end position="21"/>
    </location>
</feature>
<reference evidence="3 4" key="1">
    <citation type="submission" date="2019-09" db="EMBL/GenBank/DDBJ databases">
        <title>A chromosome-level genome assembly of the Chinese tupelo Nyssa sinensis.</title>
        <authorList>
            <person name="Yang X."/>
            <person name="Kang M."/>
            <person name="Yang Y."/>
            <person name="Xiong H."/>
            <person name="Wang M."/>
            <person name="Zhang Z."/>
            <person name="Wang Z."/>
            <person name="Wu H."/>
            <person name="Ma T."/>
            <person name="Liu J."/>
            <person name="Xi Z."/>
        </authorList>
    </citation>
    <scope>NUCLEOTIDE SEQUENCE [LARGE SCALE GENOMIC DNA]</scope>
    <source>
        <strain evidence="3">J267</strain>
        <tissue evidence="3">Leaf</tissue>
    </source>
</reference>
<feature type="compositionally biased region" description="Basic and acidic residues" evidence="1">
    <location>
        <begin position="223"/>
        <end position="234"/>
    </location>
</feature>
<proteinExistence type="predicted"/>
<dbReference type="OrthoDB" id="1293395at2759"/>
<keyword evidence="4" id="KW-1185">Reference proteome</keyword>
<feature type="region of interest" description="Disordered" evidence="1">
    <location>
        <begin position="211"/>
        <end position="234"/>
    </location>
</feature>
<keyword evidence="2" id="KW-0732">Signal</keyword>
<feature type="chain" id="PRO_5023857228" evidence="2">
    <location>
        <begin position="22"/>
        <end position="248"/>
    </location>
</feature>
<protein>
    <submittedName>
        <fullName evidence="3">Uncharacterized protein</fullName>
    </submittedName>
</protein>